<evidence type="ECO:0000313" key="2">
    <source>
        <dbReference type="EMBL" id="AYV46786.1"/>
    </source>
</evidence>
<proteinExistence type="predicted"/>
<evidence type="ECO:0000313" key="4">
    <source>
        <dbReference type="Proteomes" id="UP000234483"/>
    </source>
</evidence>
<dbReference type="AlphaFoldDB" id="A0A2N5D216"/>
<dbReference type="Pfam" id="PF05960">
    <property type="entry name" value="DUF885"/>
    <property type="match status" value="1"/>
</dbReference>
<dbReference type="PANTHER" id="PTHR33361:SF2">
    <property type="entry name" value="DUF885 DOMAIN-CONTAINING PROTEIN"/>
    <property type="match status" value="1"/>
</dbReference>
<dbReference type="InterPro" id="IPR006311">
    <property type="entry name" value="TAT_signal"/>
</dbReference>
<dbReference type="EMBL" id="CP026100">
    <property type="protein sequence ID" value="AYV46786.1"/>
    <property type="molecule type" value="Genomic_DNA"/>
</dbReference>
<dbReference type="PANTHER" id="PTHR33361">
    <property type="entry name" value="GLR0591 PROTEIN"/>
    <property type="match status" value="1"/>
</dbReference>
<feature type="chain" id="PRO_5044578154" evidence="1">
    <location>
        <begin position="28"/>
        <end position="612"/>
    </location>
</feature>
<feature type="signal peptide" evidence="1">
    <location>
        <begin position="1"/>
        <end position="27"/>
    </location>
</feature>
<dbReference type="Proteomes" id="UP000281192">
    <property type="component" value="Chromosome"/>
</dbReference>
<reference evidence="3 4" key="1">
    <citation type="submission" date="2017-12" db="EMBL/GenBank/DDBJ databases">
        <title>The genome sequence of Caulobacter flavus CGMCC1 15093.</title>
        <authorList>
            <person name="Gao J."/>
            <person name="Mao X."/>
            <person name="Sun J."/>
        </authorList>
    </citation>
    <scope>NUCLEOTIDE SEQUENCE [LARGE SCALE GENOMIC DNA]</scope>
    <source>
        <strain evidence="3 4">CGMCC1 15093</strain>
    </source>
</reference>
<reference evidence="2 5" key="2">
    <citation type="submission" date="2018-01" db="EMBL/GenBank/DDBJ databases">
        <title>Complete genome sequence of Caulobacter flavus RHGG3.</title>
        <authorList>
            <person name="Yang E."/>
        </authorList>
    </citation>
    <scope>NUCLEOTIDE SEQUENCE [LARGE SCALE GENOMIC DNA]</scope>
    <source>
        <strain evidence="2 5">RHGG3</strain>
    </source>
</reference>
<sequence>MQNRRELLLSTVAAGLAAAAAPSLGFAQPAAASASGEAAKMNAFFDAAMAKLMRQAPELTTSLGLDKDDLAWTKGLLSDRSFEAIAASAAQTTAQLAELRAIDRKQLTGMDAVNYDTVEFTLAVQDEGNRKFTYAGGGSGAPYVLSQLTGSYQSMPDFLDTQHSIETKADADAYLQRMEGFARLMDQETLIAKRDYADGVIPPDFVIDKALVQMKAFADTPTADTTLVKSIARRTKEKNIAGDWAAEASKVYENSVLPALKRQIALLESVRPKANHDAGVWRLKDGGEYYRVSLENYTTSTMGPEEIHQLGLDLVKSISAEADKLFKSIGMTKGTVGERMAELGKDIYENTDPAKEQLIADLNTKAKWIEKQLPAYFGQLPKAPLEIRRVPKAIEAGAPGGYYNSPSLDGKRPGIYWINLRDTAEQAKYTLTTLTVHEGVPGHHLQLSLSNEAQGLPLIRKVIGFSGYAEGWALYSEELAVEMGIYKGDPRGHIGMLHDALFRAVRLVVDSGMHYKKWTREQAVKYMAETMGDEESGTITEIERYVVWPGQACSYMLGKITWLRARERAKKALGKKFDIKKFHDAGLLSGMTPLTVLDRVVDDYIAATKAGK</sequence>
<keyword evidence="1" id="KW-0732">Signal</keyword>
<dbReference type="InterPro" id="IPR010281">
    <property type="entry name" value="DUF885"/>
</dbReference>
<name>A0A2N5D216_9CAUL</name>
<dbReference type="KEGG" id="cfh:C1707_11180"/>
<evidence type="ECO:0000313" key="3">
    <source>
        <dbReference type="EMBL" id="PLR20072.1"/>
    </source>
</evidence>
<dbReference type="PROSITE" id="PS51318">
    <property type="entry name" value="TAT"/>
    <property type="match status" value="1"/>
</dbReference>
<gene>
    <name evidence="2" type="ORF">C1707_11180</name>
    <name evidence="3" type="ORF">CFHF_02590</name>
</gene>
<evidence type="ECO:0000313" key="5">
    <source>
        <dbReference type="Proteomes" id="UP000281192"/>
    </source>
</evidence>
<organism evidence="3 4">
    <name type="scientific">Caulobacter flavus</name>
    <dbReference type="NCBI Taxonomy" id="1679497"/>
    <lineage>
        <taxon>Bacteria</taxon>
        <taxon>Pseudomonadati</taxon>
        <taxon>Pseudomonadota</taxon>
        <taxon>Alphaproteobacteria</taxon>
        <taxon>Caulobacterales</taxon>
        <taxon>Caulobacteraceae</taxon>
        <taxon>Caulobacter</taxon>
    </lineage>
</organism>
<evidence type="ECO:0000256" key="1">
    <source>
        <dbReference type="SAM" id="SignalP"/>
    </source>
</evidence>
<keyword evidence="5" id="KW-1185">Reference proteome</keyword>
<dbReference type="Proteomes" id="UP000234483">
    <property type="component" value="Unassembled WGS sequence"/>
</dbReference>
<dbReference type="RefSeq" id="WP_101711467.1">
    <property type="nucleotide sequence ID" value="NZ_CP026100.1"/>
</dbReference>
<dbReference type="OrthoDB" id="9763405at2"/>
<dbReference type="EMBL" id="PJRQ01000007">
    <property type="protein sequence ID" value="PLR20072.1"/>
    <property type="molecule type" value="Genomic_DNA"/>
</dbReference>
<accession>A0A2N5D216</accession>
<protein>
    <submittedName>
        <fullName evidence="3">DUF885 domain-containing protein</fullName>
    </submittedName>
</protein>